<evidence type="ECO:0000313" key="1">
    <source>
        <dbReference type="EMBL" id="CAA7024594.1"/>
    </source>
</evidence>
<dbReference type="InterPro" id="IPR032675">
    <property type="entry name" value="LRR_dom_sf"/>
</dbReference>
<evidence type="ECO:0000313" key="2">
    <source>
        <dbReference type="Proteomes" id="UP000467841"/>
    </source>
</evidence>
<keyword evidence="2" id="KW-1185">Reference proteome</keyword>
<dbReference type="AlphaFoldDB" id="A0A6D2IDA5"/>
<sequence length="158" mass="17887">MNYEITNEGLVNAVAKLPLLEELEISYLISNLNLEAIGHSCPMLKTLKLNCLDHCDTWFRCDDVDALAIAESMPELRQLQILASRVTNTGLKAILDNCPHLEHLDLRQCLNINLSEGDTEKRCLERIKDFRRPNDSTADCSFHVAFNEIDSDDDLSNI</sequence>
<dbReference type="Proteomes" id="UP000467841">
    <property type="component" value="Unassembled WGS sequence"/>
</dbReference>
<gene>
    <name evidence="1" type="ORF">MERR_LOCUS11829</name>
</gene>
<proteinExistence type="predicted"/>
<dbReference type="SUPFAM" id="SSF52047">
    <property type="entry name" value="RNI-like"/>
    <property type="match status" value="1"/>
</dbReference>
<name>A0A6D2IDA5_9BRAS</name>
<dbReference type="PANTHER" id="PTHR38926">
    <property type="entry name" value="F-BOX DOMAIN CONTAINING PROTEIN, EXPRESSED"/>
    <property type="match status" value="1"/>
</dbReference>
<protein>
    <submittedName>
        <fullName evidence="1">Uncharacterized protein</fullName>
    </submittedName>
</protein>
<dbReference type="Gene3D" id="3.80.10.10">
    <property type="entry name" value="Ribonuclease Inhibitor"/>
    <property type="match status" value="1"/>
</dbReference>
<organism evidence="1 2">
    <name type="scientific">Microthlaspi erraticum</name>
    <dbReference type="NCBI Taxonomy" id="1685480"/>
    <lineage>
        <taxon>Eukaryota</taxon>
        <taxon>Viridiplantae</taxon>
        <taxon>Streptophyta</taxon>
        <taxon>Embryophyta</taxon>
        <taxon>Tracheophyta</taxon>
        <taxon>Spermatophyta</taxon>
        <taxon>Magnoliopsida</taxon>
        <taxon>eudicotyledons</taxon>
        <taxon>Gunneridae</taxon>
        <taxon>Pentapetalae</taxon>
        <taxon>rosids</taxon>
        <taxon>malvids</taxon>
        <taxon>Brassicales</taxon>
        <taxon>Brassicaceae</taxon>
        <taxon>Coluteocarpeae</taxon>
        <taxon>Microthlaspi</taxon>
    </lineage>
</organism>
<reference evidence="1" key="1">
    <citation type="submission" date="2020-01" db="EMBL/GenBank/DDBJ databases">
        <authorList>
            <person name="Mishra B."/>
        </authorList>
    </citation>
    <scope>NUCLEOTIDE SEQUENCE [LARGE SCALE GENOMIC DNA]</scope>
</reference>
<dbReference type="EMBL" id="CACVBM020000899">
    <property type="protein sequence ID" value="CAA7024594.1"/>
    <property type="molecule type" value="Genomic_DNA"/>
</dbReference>
<dbReference type="OrthoDB" id="2095648at2759"/>
<dbReference type="PANTHER" id="PTHR38926:SF2">
    <property type="entry name" value="F-BOX_LRR-REPEAT PROTEIN 21-RELATED"/>
    <property type="match status" value="1"/>
</dbReference>
<comment type="caution">
    <text evidence="1">The sequence shown here is derived from an EMBL/GenBank/DDBJ whole genome shotgun (WGS) entry which is preliminary data.</text>
</comment>
<accession>A0A6D2IDA5</accession>